<evidence type="ECO:0000256" key="6">
    <source>
        <dbReference type="ARBA" id="ARBA00022448"/>
    </source>
</evidence>
<comment type="subunit">
    <text evidence="13">NDH-1 is composed of 14 different subunits. Subunits NuoB, C, D, E, F, and G constitute the peripheral sector of the complex.</text>
</comment>
<evidence type="ECO:0000256" key="8">
    <source>
        <dbReference type="ARBA" id="ARBA00022719"/>
    </source>
</evidence>
<dbReference type="NCBIfam" id="NF005012">
    <property type="entry name" value="PRK06411.1"/>
    <property type="match status" value="1"/>
</dbReference>
<dbReference type="InterPro" id="IPR006138">
    <property type="entry name" value="NADH_UQ_OxRdtase_20Kd_su"/>
</dbReference>
<dbReference type="GO" id="GO:0050136">
    <property type="term" value="F:NADH dehydrogenase (quinone) (non-electrogenic) activity"/>
    <property type="evidence" value="ECO:0007669"/>
    <property type="project" value="UniProtKB-UniRule"/>
</dbReference>
<organism evidence="16 17">
    <name type="scientific">Trichloromonas acetexigens</name>
    <dbReference type="NCBI Taxonomy" id="38815"/>
    <lineage>
        <taxon>Bacteria</taxon>
        <taxon>Pseudomonadati</taxon>
        <taxon>Thermodesulfobacteriota</taxon>
        <taxon>Desulfuromonadia</taxon>
        <taxon>Desulfuromonadales</taxon>
        <taxon>Trichloromonadaceae</taxon>
        <taxon>Trichloromonas</taxon>
    </lineage>
</organism>
<keyword evidence="9 13" id="KW-1278">Translocase</keyword>
<comment type="subunit">
    <text evidence="11">NDH-1 is composed of about 13 different subunits. Subunits NuoBCD, E, F, and G constitute the peripheral sector of the complex.</text>
</comment>
<dbReference type="PANTHER" id="PTHR11995">
    <property type="entry name" value="NADH DEHYDROGENASE"/>
    <property type="match status" value="1"/>
</dbReference>
<dbReference type="GO" id="GO:0015990">
    <property type="term" value="P:electron transport coupled proton transport"/>
    <property type="evidence" value="ECO:0007669"/>
    <property type="project" value="TreeGrafter"/>
</dbReference>
<evidence type="ECO:0000313" key="17">
    <source>
        <dbReference type="Proteomes" id="UP000317155"/>
    </source>
</evidence>
<accession>A0A550JFE9</accession>
<keyword evidence="13" id="KW-0472">Membrane</keyword>
<dbReference type="GO" id="GO:0048038">
    <property type="term" value="F:quinone binding"/>
    <property type="evidence" value="ECO:0007669"/>
    <property type="project" value="UniProtKB-KW"/>
</dbReference>
<keyword evidence="8 13" id="KW-0874">Quinone</keyword>
<dbReference type="AlphaFoldDB" id="A0A550JFE9"/>
<comment type="similarity">
    <text evidence="5">In the C-terminal section; belongs to the complex I 49 kDa subunit family.</text>
</comment>
<dbReference type="GO" id="GO:0045271">
    <property type="term" value="C:respiratory chain complex I"/>
    <property type="evidence" value="ECO:0007669"/>
    <property type="project" value="TreeGrafter"/>
</dbReference>
<feature type="domain" description="NADH:ubiquinone oxidoreductase-like 20kDa subunit" evidence="15">
    <location>
        <begin position="37"/>
        <end position="145"/>
    </location>
</feature>
<comment type="similarity">
    <text evidence="4 13 14">Belongs to the complex I 20 kDa subunit family.</text>
</comment>
<dbReference type="NCBIfam" id="TIGR01957">
    <property type="entry name" value="nuoB_fam"/>
    <property type="match status" value="1"/>
</dbReference>
<dbReference type="FunFam" id="3.40.50.12280:FF:000002">
    <property type="entry name" value="NADH-quinone oxidoreductase subunit B"/>
    <property type="match status" value="1"/>
</dbReference>
<keyword evidence="13 14" id="KW-0408">Iron</keyword>
<sequence>MGVDKTLGNNVVTTSLDKLVNWSRSRSLWPLTFGLACCAIEMMATGAARFDLDRFGVIFRASPRQSDCIVIAGTVTKKMAPVIKILYEQMPEPKYIIAMGACACSGGVFDTYSVVQGVDEIIPVDVYIPGCPPRPEGLLYGILKLQEKIMKERNSFGAAIGVGERICQA</sequence>
<evidence type="ECO:0000256" key="4">
    <source>
        <dbReference type="ARBA" id="ARBA00009173"/>
    </source>
</evidence>
<keyword evidence="6 13" id="KW-0813">Transport</keyword>
<dbReference type="InterPro" id="IPR006137">
    <property type="entry name" value="NADH_UbQ_OxRdtase-like_20kDa"/>
</dbReference>
<evidence type="ECO:0000256" key="12">
    <source>
        <dbReference type="ARBA" id="ARBA00047712"/>
    </source>
</evidence>
<evidence type="ECO:0000256" key="14">
    <source>
        <dbReference type="RuleBase" id="RU004464"/>
    </source>
</evidence>
<comment type="subcellular location">
    <subcellularLocation>
        <location evidence="1">Cell inner membrane</location>
        <topology evidence="1">Peripheral membrane protein</topology>
        <orientation evidence="1">Cytoplasmic side</orientation>
    </subcellularLocation>
    <subcellularLocation>
        <location evidence="13">Cell membrane</location>
        <topology evidence="13">Peripheral membrane protein</topology>
        <orientation evidence="13">Cytoplasmic side</orientation>
    </subcellularLocation>
</comment>
<dbReference type="GO" id="GO:0009060">
    <property type="term" value="P:aerobic respiration"/>
    <property type="evidence" value="ECO:0007669"/>
    <property type="project" value="TreeGrafter"/>
</dbReference>
<keyword evidence="13" id="KW-0830">Ubiquinone</keyword>
<evidence type="ECO:0000256" key="11">
    <source>
        <dbReference type="ARBA" id="ARBA00025957"/>
    </source>
</evidence>
<proteinExistence type="inferred from homology"/>
<comment type="catalytic activity">
    <reaction evidence="12 13">
        <text>a quinone + NADH + 5 H(+)(in) = a quinol + NAD(+) + 4 H(+)(out)</text>
        <dbReference type="Rhea" id="RHEA:57888"/>
        <dbReference type="ChEBI" id="CHEBI:15378"/>
        <dbReference type="ChEBI" id="CHEBI:24646"/>
        <dbReference type="ChEBI" id="CHEBI:57540"/>
        <dbReference type="ChEBI" id="CHEBI:57945"/>
        <dbReference type="ChEBI" id="CHEBI:132124"/>
    </reaction>
</comment>
<keyword evidence="13 14" id="KW-0004">4Fe-4S</keyword>
<keyword evidence="17" id="KW-1185">Reference proteome</keyword>
<feature type="binding site" evidence="13">
    <location>
        <position position="37"/>
    </location>
    <ligand>
        <name>[4Fe-4S] cluster</name>
        <dbReference type="ChEBI" id="CHEBI:49883"/>
    </ligand>
</feature>
<dbReference type="HAMAP" id="MF_01356">
    <property type="entry name" value="NDH1_NuoB"/>
    <property type="match status" value="1"/>
</dbReference>
<dbReference type="PANTHER" id="PTHR11995:SF14">
    <property type="entry name" value="NADH DEHYDROGENASE [UBIQUINONE] IRON-SULFUR PROTEIN 7, MITOCHONDRIAL"/>
    <property type="match status" value="1"/>
</dbReference>
<evidence type="ECO:0000313" key="16">
    <source>
        <dbReference type="EMBL" id="TRO81944.1"/>
    </source>
</evidence>
<comment type="function">
    <text evidence="13">NDH-1 shuttles electrons from NADH, via FMN and iron-sulfur (Fe-S) centers, to quinones in the respiratory chain. The immediate electron acceptor for the enzyme in this species is believed to be ubiquinone. Couples the redox reaction to proton translocation (for every two electrons transferred, four hydrogen ions are translocated across the cytoplasmic membrane), and thus conserves the redox energy in a proton gradient.</text>
</comment>
<dbReference type="Proteomes" id="UP000317155">
    <property type="component" value="Unassembled WGS sequence"/>
</dbReference>
<evidence type="ECO:0000256" key="10">
    <source>
        <dbReference type="ARBA" id="ARBA00023027"/>
    </source>
</evidence>
<reference evidence="16 17" key="1">
    <citation type="submission" date="2019-07" db="EMBL/GenBank/DDBJ databases">
        <title>Insights of Desulfuromonas acetexigens electromicrobiology.</title>
        <authorList>
            <person name="Katuri K."/>
            <person name="Sapireddy V."/>
            <person name="Shaw D.R."/>
            <person name="Saikaly P."/>
        </authorList>
    </citation>
    <scope>NUCLEOTIDE SEQUENCE [LARGE SCALE GENOMIC DNA]</scope>
    <source>
        <strain evidence="16 17">2873</strain>
    </source>
</reference>
<comment type="caution">
    <text evidence="16">The sequence shown here is derived from an EMBL/GenBank/DDBJ whole genome shotgun (WGS) entry which is preliminary data.</text>
</comment>
<dbReference type="EMBL" id="VJVV01000005">
    <property type="protein sequence ID" value="TRO81944.1"/>
    <property type="molecule type" value="Genomic_DNA"/>
</dbReference>
<comment type="similarity">
    <text evidence="3">In the central section; belongs to the complex I 30 kDa subunit family.</text>
</comment>
<dbReference type="OrthoDB" id="9786737at2"/>
<dbReference type="SUPFAM" id="SSF56770">
    <property type="entry name" value="HydA/Nqo6-like"/>
    <property type="match status" value="1"/>
</dbReference>
<dbReference type="RefSeq" id="WP_092057771.1">
    <property type="nucleotide sequence ID" value="NZ_FOJJ01000037.1"/>
</dbReference>
<keyword evidence="13" id="KW-1003">Cell membrane</keyword>
<dbReference type="GO" id="GO:0005886">
    <property type="term" value="C:plasma membrane"/>
    <property type="evidence" value="ECO:0007669"/>
    <property type="project" value="UniProtKB-SubCell"/>
</dbReference>
<evidence type="ECO:0000256" key="1">
    <source>
        <dbReference type="ARBA" id="ARBA00004515"/>
    </source>
</evidence>
<dbReference type="GO" id="GO:0005506">
    <property type="term" value="F:iron ion binding"/>
    <property type="evidence" value="ECO:0007669"/>
    <property type="project" value="UniProtKB-UniRule"/>
</dbReference>
<evidence type="ECO:0000259" key="15">
    <source>
        <dbReference type="Pfam" id="PF01058"/>
    </source>
</evidence>
<comment type="similarity">
    <text evidence="2">In the N-terminal section; belongs to the complex I 20 kDa subunit family.</text>
</comment>
<keyword evidence="13 14" id="KW-0479">Metal-binding</keyword>
<evidence type="ECO:0000256" key="3">
    <source>
        <dbReference type="ARBA" id="ARBA00008265"/>
    </source>
</evidence>
<keyword evidence="13 14" id="KW-0411">Iron-sulfur</keyword>
<dbReference type="Pfam" id="PF01058">
    <property type="entry name" value="Oxidored_q6"/>
    <property type="match status" value="1"/>
</dbReference>
<feature type="binding site" evidence="13">
    <location>
        <position position="38"/>
    </location>
    <ligand>
        <name>[4Fe-4S] cluster</name>
        <dbReference type="ChEBI" id="CHEBI:49883"/>
    </ligand>
</feature>
<gene>
    <name evidence="13" type="primary">nuoB</name>
    <name evidence="16" type="ORF">FL622_09105</name>
</gene>
<dbReference type="GO" id="GO:0051539">
    <property type="term" value="F:4 iron, 4 sulfur cluster binding"/>
    <property type="evidence" value="ECO:0007669"/>
    <property type="project" value="UniProtKB-KW"/>
</dbReference>
<dbReference type="GO" id="GO:0008137">
    <property type="term" value="F:NADH dehydrogenase (ubiquinone) activity"/>
    <property type="evidence" value="ECO:0007669"/>
    <property type="project" value="InterPro"/>
</dbReference>
<dbReference type="EC" id="7.1.1.-" evidence="13"/>
<evidence type="ECO:0000256" key="5">
    <source>
        <dbReference type="ARBA" id="ARBA00010019"/>
    </source>
</evidence>
<protein>
    <recommendedName>
        <fullName evidence="13">NADH-quinone oxidoreductase subunit B</fullName>
        <ecNumber evidence="13">7.1.1.-</ecNumber>
    </recommendedName>
    <alternativeName>
        <fullName evidence="13">NADH dehydrogenase I subunit B</fullName>
    </alternativeName>
    <alternativeName>
        <fullName evidence="13">NDH-1 subunit B</fullName>
    </alternativeName>
</protein>
<evidence type="ECO:0000256" key="7">
    <source>
        <dbReference type="ARBA" id="ARBA00022519"/>
    </source>
</evidence>
<evidence type="ECO:0000256" key="13">
    <source>
        <dbReference type="HAMAP-Rule" id="MF_01356"/>
    </source>
</evidence>
<feature type="binding site" evidence="13">
    <location>
        <position position="102"/>
    </location>
    <ligand>
        <name>[4Fe-4S] cluster</name>
        <dbReference type="ChEBI" id="CHEBI:49883"/>
    </ligand>
</feature>
<comment type="cofactor">
    <cofactor evidence="13">
        <name>[4Fe-4S] cluster</name>
        <dbReference type="ChEBI" id="CHEBI:49883"/>
    </cofactor>
    <text evidence="13">Binds 1 [4Fe-4S] cluster.</text>
</comment>
<dbReference type="Gene3D" id="3.40.50.12280">
    <property type="match status" value="1"/>
</dbReference>
<name>A0A550JFE9_9BACT</name>
<feature type="binding site" evidence="13">
    <location>
        <position position="131"/>
    </location>
    <ligand>
        <name>[4Fe-4S] cluster</name>
        <dbReference type="ChEBI" id="CHEBI:49883"/>
    </ligand>
</feature>
<keyword evidence="7" id="KW-0997">Cell inner membrane</keyword>
<evidence type="ECO:0000256" key="9">
    <source>
        <dbReference type="ARBA" id="ARBA00022967"/>
    </source>
</evidence>
<evidence type="ECO:0000256" key="2">
    <source>
        <dbReference type="ARBA" id="ARBA00006408"/>
    </source>
</evidence>
<keyword evidence="10 13" id="KW-0520">NAD</keyword>